<dbReference type="GO" id="GO:0006783">
    <property type="term" value="P:heme biosynthetic process"/>
    <property type="evidence" value="ECO:0007669"/>
    <property type="project" value="TreeGrafter"/>
</dbReference>
<dbReference type="EC" id="1.3.5.3" evidence="2"/>
<dbReference type="PROSITE" id="PS50902">
    <property type="entry name" value="FLAVODOXIN_LIKE"/>
    <property type="match status" value="1"/>
</dbReference>
<dbReference type="AlphaFoldDB" id="A0A841CB75"/>
<evidence type="ECO:0000259" key="1">
    <source>
        <dbReference type="PROSITE" id="PS50902"/>
    </source>
</evidence>
<organism evidence="2 3">
    <name type="scientific">Lactovum miscens</name>
    <dbReference type="NCBI Taxonomy" id="190387"/>
    <lineage>
        <taxon>Bacteria</taxon>
        <taxon>Bacillati</taxon>
        <taxon>Bacillota</taxon>
        <taxon>Bacilli</taxon>
        <taxon>Lactobacillales</taxon>
        <taxon>Streptococcaceae</taxon>
        <taxon>Lactovum</taxon>
    </lineage>
</organism>
<dbReference type="InterPro" id="IPR001226">
    <property type="entry name" value="Flavodoxin_CS"/>
</dbReference>
<dbReference type="InterPro" id="IPR008254">
    <property type="entry name" value="Flavodoxin/NO_synth"/>
</dbReference>
<keyword evidence="2" id="KW-0560">Oxidoreductase</keyword>
<dbReference type="Pfam" id="PF12724">
    <property type="entry name" value="Flavodoxin_5"/>
    <property type="match status" value="1"/>
</dbReference>
<dbReference type="Gene3D" id="3.40.50.360">
    <property type="match status" value="1"/>
</dbReference>
<feature type="domain" description="Flavodoxin-like" evidence="1">
    <location>
        <begin position="3"/>
        <end position="152"/>
    </location>
</feature>
<keyword evidence="3" id="KW-1185">Reference proteome</keyword>
<evidence type="ECO:0000313" key="2">
    <source>
        <dbReference type="EMBL" id="MBB5888430.1"/>
    </source>
</evidence>
<dbReference type="SUPFAM" id="SSF52218">
    <property type="entry name" value="Flavoproteins"/>
    <property type="match status" value="1"/>
</dbReference>
<dbReference type="PROSITE" id="PS00201">
    <property type="entry name" value="FLAVODOXIN"/>
    <property type="match status" value="1"/>
</dbReference>
<dbReference type="GO" id="GO:0070819">
    <property type="term" value="F:menaquinone-dependent protoporphyrinogen oxidase activity"/>
    <property type="evidence" value="ECO:0007669"/>
    <property type="project" value="TreeGrafter"/>
</dbReference>
<dbReference type="InterPro" id="IPR052200">
    <property type="entry name" value="Protoporphyrinogen_IX_DH"/>
</dbReference>
<protein>
    <submittedName>
        <fullName evidence="2">Menaquinone-dependent protoporphyrinogen oxidase</fullName>
        <ecNumber evidence="2">1.3.5.3</ecNumber>
    </submittedName>
</protein>
<dbReference type="PANTHER" id="PTHR38030">
    <property type="entry name" value="PROTOPORPHYRINOGEN IX DEHYDROGENASE [MENAQUINONE]"/>
    <property type="match status" value="1"/>
</dbReference>
<dbReference type="GO" id="GO:0009055">
    <property type="term" value="F:electron transfer activity"/>
    <property type="evidence" value="ECO:0007669"/>
    <property type="project" value="InterPro"/>
</dbReference>
<sequence length="168" mass="19580">MRTLIIYSSKYGFTEECADYLKEGIKCEVAIKDIRLNKQIDLTGYDWIIMGSSVYVGKISKKMKAFAERNIDKLLKRNIALFVCCTTPNDVDKYLSEGFSTKIYEASKYNANFGGKLQRDKLNFFERKITDMISKKEMKPQEILYKNMDSLIEFINLNENGDDKKRDE</sequence>
<proteinExistence type="predicted"/>
<dbReference type="InterPro" id="IPR026816">
    <property type="entry name" value="Flavodoxin_dom"/>
</dbReference>
<dbReference type="EMBL" id="JACHHV010000025">
    <property type="protein sequence ID" value="MBB5888430.1"/>
    <property type="molecule type" value="Genomic_DNA"/>
</dbReference>
<dbReference type="PANTHER" id="PTHR38030:SF2">
    <property type="entry name" value="PROTOPORPHYRINOGEN IX DEHYDROGENASE [QUINONE]"/>
    <property type="match status" value="1"/>
</dbReference>
<evidence type="ECO:0000313" key="3">
    <source>
        <dbReference type="Proteomes" id="UP000562464"/>
    </source>
</evidence>
<dbReference type="Proteomes" id="UP000562464">
    <property type="component" value="Unassembled WGS sequence"/>
</dbReference>
<comment type="caution">
    <text evidence="2">The sequence shown here is derived from an EMBL/GenBank/DDBJ whole genome shotgun (WGS) entry which is preliminary data.</text>
</comment>
<accession>A0A841CB75</accession>
<name>A0A841CB75_9LACT</name>
<gene>
    <name evidence="2" type="ORF">HNQ37_001330</name>
</gene>
<dbReference type="GO" id="GO:0010181">
    <property type="term" value="F:FMN binding"/>
    <property type="evidence" value="ECO:0007669"/>
    <property type="project" value="InterPro"/>
</dbReference>
<dbReference type="GO" id="GO:0016651">
    <property type="term" value="F:oxidoreductase activity, acting on NAD(P)H"/>
    <property type="evidence" value="ECO:0007669"/>
    <property type="project" value="UniProtKB-ARBA"/>
</dbReference>
<dbReference type="InterPro" id="IPR029039">
    <property type="entry name" value="Flavoprotein-like_sf"/>
</dbReference>
<reference evidence="2 3" key="1">
    <citation type="submission" date="2020-08" db="EMBL/GenBank/DDBJ databases">
        <title>Genomic Encyclopedia of Type Strains, Phase IV (KMG-IV): sequencing the most valuable type-strain genomes for metagenomic binning, comparative biology and taxonomic classification.</title>
        <authorList>
            <person name="Goeker M."/>
        </authorList>
    </citation>
    <scope>NUCLEOTIDE SEQUENCE [LARGE SCALE GENOMIC DNA]</scope>
    <source>
        <strain evidence="2 3">DSM 14925</strain>
    </source>
</reference>
<dbReference type="RefSeq" id="WP_183540470.1">
    <property type="nucleotide sequence ID" value="NZ_DASWOY010000030.1"/>
</dbReference>